<feature type="domain" description="Gnk2-homologous" evidence="4">
    <location>
        <begin position="25"/>
        <end position="131"/>
    </location>
</feature>
<proteinExistence type="predicted"/>
<dbReference type="Gramene" id="OGLUM03G24100.1">
    <property type="protein sequence ID" value="OGLUM03G24100.1"/>
    <property type="gene ID" value="OGLUM03G24100"/>
</dbReference>
<dbReference type="eggNOG" id="ENOG502QPWH">
    <property type="taxonomic scope" value="Eukaryota"/>
</dbReference>
<evidence type="ECO:0000259" key="4">
    <source>
        <dbReference type="PROSITE" id="PS51473"/>
    </source>
</evidence>
<evidence type="ECO:0000256" key="2">
    <source>
        <dbReference type="ARBA" id="ARBA00022737"/>
    </source>
</evidence>
<dbReference type="Proteomes" id="UP000026961">
    <property type="component" value="Chromosome 3"/>
</dbReference>
<organism evidence="5">
    <name type="scientific">Oryza glumipatula</name>
    <dbReference type="NCBI Taxonomy" id="40148"/>
    <lineage>
        <taxon>Eukaryota</taxon>
        <taxon>Viridiplantae</taxon>
        <taxon>Streptophyta</taxon>
        <taxon>Embryophyta</taxon>
        <taxon>Tracheophyta</taxon>
        <taxon>Spermatophyta</taxon>
        <taxon>Magnoliopsida</taxon>
        <taxon>Liliopsida</taxon>
        <taxon>Poales</taxon>
        <taxon>Poaceae</taxon>
        <taxon>BOP clade</taxon>
        <taxon>Oryzoideae</taxon>
        <taxon>Oryzeae</taxon>
        <taxon>Oryzinae</taxon>
        <taxon>Oryza</taxon>
    </lineage>
</organism>
<dbReference type="Gene3D" id="3.30.430.20">
    <property type="entry name" value="Gnk2 domain, C-X8-C-X2-C motif"/>
    <property type="match status" value="2"/>
</dbReference>
<dbReference type="HOGENOM" id="CLU_000288_35_0_1"/>
<evidence type="ECO:0000313" key="6">
    <source>
        <dbReference type="Proteomes" id="UP000026961"/>
    </source>
</evidence>
<dbReference type="EnsemblPlants" id="OGLUM03G24100.1">
    <property type="protein sequence ID" value="OGLUM03G24100.1"/>
    <property type="gene ID" value="OGLUM03G24100"/>
</dbReference>
<dbReference type="CDD" id="cd23509">
    <property type="entry name" value="Gnk2-like"/>
    <property type="match status" value="2"/>
</dbReference>
<dbReference type="PROSITE" id="PS51473">
    <property type="entry name" value="GNK2"/>
    <property type="match status" value="2"/>
</dbReference>
<feature type="chain" id="PRO_5002352330" description="Gnk2-homologous domain-containing protein" evidence="3">
    <location>
        <begin position="19"/>
        <end position="249"/>
    </location>
</feature>
<dbReference type="AlphaFoldDB" id="A0A0D9Z9K7"/>
<evidence type="ECO:0000256" key="1">
    <source>
        <dbReference type="ARBA" id="ARBA00022729"/>
    </source>
</evidence>
<feature type="signal peptide" evidence="3">
    <location>
        <begin position="1"/>
        <end position="18"/>
    </location>
</feature>
<protein>
    <recommendedName>
        <fullName evidence="4">Gnk2-homologous domain-containing protein</fullName>
    </recommendedName>
</protein>
<keyword evidence="1 3" id="KW-0732">Signal</keyword>
<sequence>MMILEAAAFLLLTAAAAAAGASTVVEPVASCSATDSFAADSSFAGNLGRLVSLLEAKAPAIGFDIATVGVGGDGEDQRVHGLALCRGDVARATCAECIRAAGALARRVCPSKKDAVVWLDACMLRYSGEPFFGEVDAEHRAVVPPARVLRGADRSADLDREVSRLMKRLTRTTYLSPLLFAAGEAVAVGGAQRLHGMAQCTKDLSGGDCKMCLESAIDQLLARGCAKEGGKVLGGSCSLRYDFYSLSDS</sequence>
<reference evidence="5" key="2">
    <citation type="submission" date="2018-05" db="EMBL/GenBank/DDBJ databases">
        <title>OgluRS3 (Oryza glumaepatula Reference Sequence Version 3).</title>
        <authorList>
            <person name="Zhang J."/>
            <person name="Kudrna D."/>
            <person name="Lee S."/>
            <person name="Talag J."/>
            <person name="Welchert J."/>
            <person name="Wing R.A."/>
        </authorList>
    </citation>
    <scope>NUCLEOTIDE SEQUENCE [LARGE SCALE GENOMIC DNA]</scope>
</reference>
<keyword evidence="6" id="KW-1185">Reference proteome</keyword>
<dbReference type="PANTHER" id="PTHR32099:SF30">
    <property type="entry name" value="OS03G0564600 PROTEIN"/>
    <property type="match status" value="1"/>
</dbReference>
<dbReference type="STRING" id="40148.A0A0D9Z9K7"/>
<feature type="domain" description="Gnk2-homologous" evidence="4">
    <location>
        <begin position="140"/>
        <end position="246"/>
    </location>
</feature>
<dbReference type="Pfam" id="PF01657">
    <property type="entry name" value="Stress-antifung"/>
    <property type="match status" value="2"/>
</dbReference>
<dbReference type="PANTHER" id="PTHR32099">
    <property type="entry name" value="CYSTEINE-RICH REPEAT SECRETORY PROTEIN"/>
    <property type="match status" value="1"/>
</dbReference>
<dbReference type="InterPro" id="IPR038408">
    <property type="entry name" value="GNK2_sf"/>
</dbReference>
<evidence type="ECO:0000256" key="3">
    <source>
        <dbReference type="SAM" id="SignalP"/>
    </source>
</evidence>
<evidence type="ECO:0000313" key="5">
    <source>
        <dbReference type="EnsemblPlants" id="OGLUM03G24100.1"/>
    </source>
</evidence>
<reference evidence="5" key="1">
    <citation type="submission" date="2015-04" db="UniProtKB">
        <authorList>
            <consortium name="EnsemblPlants"/>
        </authorList>
    </citation>
    <scope>IDENTIFICATION</scope>
</reference>
<keyword evidence="2" id="KW-0677">Repeat</keyword>
<name>A0A0D9Z9K7_9ORYZ</name>
<accession>A0A0D9Z9K7</accession>
<dbReference type="InterPro" id="IPR002902">
    <property type="entry name" value="GNK2"/>
</dbReference>